<evidence type="ECO:0000259" key="2">
    <source>
        <dbReference type="PROSITE" id="PS50181"/>
    </source>
</evidence>
<dbReference type="InterPro" id="IPR001810">
    <property type="entry name" value="F-box_dom"/>
</dbReference>
<keyword evidence="4" id="KW-1185">Reference proteome</keyword>
<accession>A0A9P9FLP0</accession>
<evidence type="ECO:0000313" key="3">
    <source>
        <dbReference type="EMBL" id="KAH7166393.1"/>
    </source>
</evidence>
<organism evidence="3 4">
    <name type="scientific">Dactylonectria macrodidyma</name>
    <dbReference type="NCBI Taxonomy" id="307937"/>
    <lineage>
        <taxon>Eukaryota</taxon>
        <taxon>Fungi</taxon>
        <taxon>Dikarya</taxon>
        <taxon>Ascomycota</taxon>
        <taxon>Pezizomycotina</taxon>
        <taxon>Sordariomycetes</taxon>
        <taxon>Hypocreomycetidae</taxon>
        <taxon>Hypocreales</taxon>
        <taxon>Nectriaceae</taxon>
        <taxon>Dactylonectria</taxon>
    </lineage>
</organism>
<protein>
    <recommendedName>
        <fullName evidence="2">F-box domain-containing protein</fullName>
    </recommendedName>
</protein>
<evidence type="ECO:0000313" key="4">
    <source>
        <dbReference type="Proteomes" id="UP000738349"/>
    </source>
</evidence>
<dbReference type="PROSITE" id="PS50088">
    <property type="entry name" value="ANK_REPEAT"/>
    <property type="match status" value="1"/>
</dbReference>
<dbReference type="Pfam" id="PF00023">
    <property type="entry name" value="Ank"/>
    <property type="match status" value="1"/>
</dbReference>
<reference evidence="3" key="1">
    <citation type="journal article" date="2021" name="Nat. Commun.">
        <title>Genetic determinants of endophytism in the Arabidopsis root mycobiome.</title>
        <authorList>
            <person name="Mesny F."/>
            <person name="Miyauchi S."/>
            <person name="Thiergart T."/>
            <person name="Pickel B."/>
            <person name="Atanasova L."/>
            <person name="Karlsson M."/>
            <person name="Huettel B."/>
            <person name="Barry K.W."/>
            <person name="Haridas S."/>
            <person name="Chen C."/>
            <person name="Bauer D."/>
            <person name="Andreopoulos W."/>
            <person name="Pangilinan J."/>
            <person name="LaButti K."/>
            <person name="Riley R."/>
            <person name="Lipzen A."/>
            <person name="Clum A."/>
            <person name="Drula E."/>
            <person name="Henrissat B."/>
            <person name="Kohler A."/>
            <person name="Grigoriev I.V."/>
            <person name="Martin F.M."/>
            <person name="Hacquard S."/>
        </authorList>
    </citation>
    <scope>NUCLEOTIDE SEQUENCE</scope>
    <source>
        <strain evidence="3">MPI-CAGE-AT-0147</strain>
    </source>
</reference>
<keyword evidence="1" id="KW-0040">ANK repeat</keyword>
<feature type="repeat" description="ANK" evidence="1">
    <location>
        <begin position="210"/>
        <end position="242"/>
    </location>
</feature>
<sequence>MLLDQTLNSKSRIFPSVSNSSTTTLAINKISRQRFRLMAMAHQGTTPDEPNSHVKLASTNDSVLTSGALDSGAPASASISLLPAELKLKIVDELDQRDFHHLIKTCRNFASQLGPLLLRQDIRDNIYNSLSWACYHGDVSLARACLDAGASPNAVFCVDAKARRRLTDVWLWNDDQSIICSRLVEEGFEVPVFPTKNFSGTLMLCNYQWFSCSALTLAVKRDHLAVVHLLLDAGADVVMRRKASDLGGLRPYVWKFESVAHDASLSYARSVPVAKLLLQAGGNSQLSHEAPTEVLSTSSFRLARQRATSYIPLEVILRSHVDHWQPVDPRLPESELCALTSFLLNQNAFGEQGWMRGLRFSTCFWKAVSTEYLSVAMLFIECAKLHSGNWGLEMALRRSNIDELDAPPPLMSSFGRRLIDTMLDADYPSNEYKAGTGDRRRAAMATIRSSLTYQEVVSPW</sequence>
<dbReference type="PROSITE" id="PS50181">
    <property type="entry name" value="FBOX"/>
    <property type="match status" value="1"/>
</dbReference>
<gene>
    <name evidence="3" type="ORF">EDB81DRAFT_878738</name>
</gene>
<feature type="domain" description="F-box" evidence="2">
    <location>
        <begin position="76"/>
        <end position="130"/>
    </location>
</feature>
<dbReference type="PROSITE" id="PS50297">
    <property type="entry name" value="ANK_REP_REGION"/>
    <property type="match status" value="1"/>
</dbReference>
<evidence type="ECO:0000256" key="1">
    <source>
        <dbReference type="PROSITE-ProRule" id="PRU00023"/>
    </source>
</evidence>
<proteinExistence type="predicted"/>
<dbReference type="Proteomes" id="UP000738349">
    <property type="component" value="Unassembled WGS sequence"/>
</dbReference>
<dbReference type="Gene3D" id="1.25.40.20">
    <property type="entry name" value="Ankyrin repeat-containing domain"/>
    <property type="match status" value="1"/>
</dbReference>
<dbReference type="OrthoDB" id="539213at2759"/>
<dbReference type="AlphaFoldDB" id="A0A9P9FLP0"/>
<dbReference type="SMART" id="SM00248">
    <property type="entry name" value="ANK"/>
    <property type="match status" value="3"/>
</dbReference>
<dbReference type="InterPro" id="IPR036770">
    <property type="entry name" value="Ankyrin_rpt-contain_sf"/>
</dbReference>
<comment type="caution">
    <text evidence="3">The sequence shown here is derived from an EMBL/GenBank/DDBJ whole genome shotgun (WGS) entry which is preliminary data.</text>
</comment>
<dbReference type="EMBL" id="JAGMUV010000003">
    <property type="protein sequence ID" value="KAH7166393.1"/>
    <property type="molecule type" value="Genomic_DNA"/>
</dbReference>
<dbReference type="SUPFAM" id="SSF48403">
    <property type="entry name" value="Ankyrin repeat"/>
    <property type="match status" value="1"/>
</dbReference>
<name>A0A9P9FLP0_9HYPO</name>
<dbReference type="InterPro" id="IPR002110">
    <property type="entry name" value="Ankyrin_rpt"/>
</dbReference>